<dbReference type="Pfam" id="PF00092">
    <property type="entry name" value="VWA"/>
    <property type="match status" value="1"/>
</dbReference>
<evidence type="ECO:0000313" key="4">
    <source>
        <dbReference type="EMBL" id="PVD22243.1"/>
    </source>
</evidence>
<dbReference type="InterPro" id="IPR050525">
    <property type="entry name" value="ECM_Assembly_Org"/>
</dbReference>
<dbReference type="Proteomes" id="UP000245119">
    <property type="component" value="Linkage Group LG11"/>
</dbReference>
<keyword evidence="1" id="KW-0732">Signal</keyword>
<comment type="caution">
    <text evidence="4">The sequence shown here is derived from an EMBL/GenBank/DDBJ whole genome shotgun (WGS) entry which is preliminary data.</text>
</comment>
<dbReference type="EMBL" id="PZQS01000011">
    <property type="protein sequence ID" value="PVD22243.1"/>
    <property type="molecule type" value="Genomic_DNA"/>
</dbReference>
<feature type="domain" description="Chitin-binding type-2" evidence="3">
    <location>
        <begin position="637"/>
        <end position="686"/>
    </location>
</feature>
<dbReference type="STRING" id="400727.A0A2T7NM50"/>
<dbReference type="GO" id="GO:0005576">
    <property type="term" value="C:extracellular region"/>
    <property type="evidence" value="ECO:0007669"/>
    <property type="project" value="InterPro"/>
</dbReference>
<dbReference type="GO" id="GO:0008061">
    <property type="term" value="F:chitin binding"/>
    <property type="evidence" value="ECO:0007669"/>
    <property type="project" value="InterPro"/>
</dbReference>
<feature type="domain" description="VWFA" evidence="2">
    <location>
        <begin position="201"/>
        <end position="378"/>
    </location>
</feature>
<dbReference type="SMART" id="SM00327">
    <property type="entry name" value="VWA"/>
    <property type="match status" value="1"/>
</dbReference>
<dbReference type="PROSITE" id="PS50234">
    <property type="entry name" value="VWFA"/>
    <property type="match status" value="1"/>
</dbReference>
<reference evidence="4 5" key="1">
    <citation type="submission" date="2018-04" db="EMBL/GenBank/DDBJ databases">
        <title>The genome of golden apple snail Pomacea canaliculata provides insight into stress tolerance and invasive adaptation.</title>
        <authorList>
            <person name="Liu C."/>
            <person name="Liu B."/>
            <person name="Ren Y."/>
            <person name="Zhang Y."/>
            <person name="Wang H."/>
            <person name="Li S."/>
            <person name="Jiang F."/>
            <person name="Yin L."/>
            <person name="Zhang G."/>
            <person name="Qian W."/>
            <person name="Fan W."/>
        </authorList>
    </citation>
    <scope>NUCLEOTIDE SEQUENCE [LARGE SCALE GENOMIC DNA]</scope>
    <source>
        <strain evidence="4">SZHN2017</strain>
        <tissue evidence="4">Muscle</tissue>
    </source>
</reference>
<dbReference type="Pfam" id="PF01607">
    <property type="entry name" value="CBM_14"/>
    <property type="match status" value="1"/>
</dbReference>
<dbReference type="SUPFAM" id="SSF57625">
    <property type="entry name" value="Invertebrate chitin-binding proteins"/>
    <property type="match status" value="2"/>
</dbReference>
<dbReference type="InterPro" id="IPR036465">
    <property type="entry name" value="vWFA_dom_sf"/>
</dbReference>
<accession>A0A2T7NM50</accession>
<dbReference type="SUPFAM" id="SSF53300">
    <property type="entry name" value="vWA-like"/>
    <property type="match status" value="1"/>
</dbReference>
<proteinExistence type="predicted"/>
<dbReference type="PANTHER" id="PTHR24020:SF20">
    <property type="entry name" value="PH DOMAIN-CONTAINING PROTEIN"/>
    <property type="match status" value="1"/>
</dbReference>
<evidence type="ECO:0000259" key="2">
    <source>
        <dbReference type="PROSITE" id="PS50234"/>
    </source>
</evidence>
<evidence type="ECO:0008006" key="6">
    <source>
        <dbReference type="Google" id="ProtNLM"/>
    </source>
</evidence>
<evidence type="ECO:0000313" key="5">
    <source>
        <dbReference type="Proteomes" id="UP000245119"/>
    </source>
</evidence>
<feature type="chain" id="PRO_5015626033" description="VWFA domain-containing protein" evidence="1">
    <location>
        <begin position="22"/>
        <end position="774"/>
    </location>
</feature>
<dbReference type="SMART" id="SM00494">
    <property type="entry name" value="ChtBD2"/>
    <property type="match status" value="3"/>
</dbReference>
<dbReference type="PROSITE" id="PS50940">
    <property type="entry name" value="CHIT_BIND_II"/>
    <property type="match status" value="2"/>
</dbReference>
<dbReference type="InterPro" id="IPR036508">
    <property type="entry name" value="Chitin-bd_dom_sf"/>
</dbReference>
<gene>
    <name evidence="4" type="ORF">C0Q70_18051</name>
</gene>
<feature type="domain" description="Chitin-binding type-2" evidence="3">
    <location>
        <begin position="722"/>
        <end position="774"/>
    </location>
</feature>
<sequence length="774" mass="85662">MEVQKGLFLLAAALITTATAANSIVNVTDLSISADNPVVQAGASGASVVDAVVNLIYHSCIFPEDYLFLRRLAYVETRDGTIPYTYDPNYYYAGIWRVSQPMFQSTQRFPVSAALQAKYRQIEDAFGIAWQNVQWHDLQKPLYSALAAMLYITFAERPVPSTSEEQGTFRQDLYRLSGSATNFTRSVEFWNGACSGTQQADVVFVLDSATSNENFKRMLEYVSSVVDGLTLDSQLIRVSLYQFGAGNLRNEFRLTSFNQVKSDILAAIKSASQMSGATAGTSDTGFFLRSALADAFKSTGRANAARILILVTDNQPSNTASMQEARNMAVAEGVSVFTVGVGTGAVLNSLATVATEPACDHQLRVDQFQHLKDIVQETQFKICKEPMMALGMIRCRLDQCRNVAFPMMSQQMTIRANTTCSSGNIYVSPRTPRPDQYFRDVADRILTTSADVASVSIIANSPYLYVTFLEATSSTSNCFALIEAVNGIPTTTQTPCTTDYPYPTTNPCLTVGRTVDRFPYPYSTSLFIQCDLQNGMYITHCPPDRPFFSQDCRYCVGANSPILSGCGTPVTTGYCGLPVNPCTVENLRNNRFFFACPTNDREYLQCDMWGGVFVQSCPINEVWRESALTCEVLPDVINPCNGVTRFFPYPKDPHKYIMCDNNQIPFVMPCPPNFVWDQPDTTCVPPGFTLSGDHPEYHIVIPATTQAPIVIGTGGIVSRGFAYPCTRENIAAERLYFPYAPDENKYIQCDLWGDAFLRSCQQGFYFFVESNTCV</sequence>
<evidence type="ECO:0000256" key="1">
    <source>
        <dbReference type="SAM" id="SignalP"/>
    </source>
</evidence>
<dbReference type="OMA" id="RINDACD"/>
<dbReference type="AlphaFoldDB" id="A0A2T7NM50"/>
<dbReference type="Gene3D" id="2.170.140.10">
    <property type="entry name" value="Chitin binding domain"/>
    <property type="match status" value="1"/>
</dbReference>
<feature type="signal peptide" evidence="1">
    <location>
        <begin position="1"/>
        <end position="21"/>
    </location>
</feature>
<dbReference type="InterPro" id="IPR002557">
    <property type="entry name" value="Chitin-bd_dom"/>
</dbReference>
<evidence type="ECO:0000259" key="3">
    <source>
        <dbReference type="PROSITE" id="PS50940"/>
    </source>
</evidence>
<keyword evidence="5" id="KW-1185">Reference proteome</keyword>
<dbReference type="Gene3D" id="3.40.50.410">
    <property type="entry name" value="von Willebrand factor, type A domain"/>
    <property type="match status" value="1"/>
</dbReference>
<protein>
    <recommendedName>
        <fullName evidence="6">VWFA domain-containing protein</fullName>
    </recommendedName>
</protein>
<organism evidence="4 5">
    <name type="scientific">Pomacea canaliculata</name>
    <name type="common">Golden apple snail</name>
    <dbReference type="NCBI Taxonomy" id="400727"/>
    <lineage>
        <taxon>Eukaryota</taxon>
        <taxon>Metazoa</taxon>
        <taxon>Spiralia</taxon>
        <taxon>Lophotrochozoa</taxon>
        <taxon>Mollusca</taxon>
        <taxon>Gastropoda</taxon>
        <taxon>Caenogastropoda</taxon>
        <taxon>Architaenioglossa</taxon>
        <taxon>Ampullarioidea</taxon>
        <taxon>Ampullariidae</taxon>
        <taxon>Pomacea</taxon>
    </lineage>
</organism>
<dbReference type="InterPro" id="IPR002035">
    <property type="entry name" value="VWF_A"/>
</dbReference>
<dbReference type="OrthoDB" id="10256829at2759"/>
<name>A0A2T7NM50_POMCA</name>
<dbReference type="PANTHER" id="PTHR24020">
    <property type="entry name" value="COLLAGEN ALPHA"/>
    <property type="match status" value="1"/>
</dbReference>